<dbReference type="GO" id="GO:0003700">
    <property type="term" value="F:DNA-binding transcription factor activity"/>
    <property type="evidence" value="ECO:0007669"/>
    <property type="project" value="InterPro"/>
</dbReference>
<dbReference type="RefSeq" id="WP_035167885.1">
    <property type="nucleotide sequence ID" value="NZ_CP018906.1"/>
</dbReference>
<dbReference type="KEGG" id="lcu:PL11_005570"/>
<evidence type="ECO:0000256" key="1">
    <source>
        <dbReference type="ARBA" id="ARBA00023125"/>
    </source>
</evidence>
<evidence type="ECO:0000313" key="5">
    <source>
        <dbReference type="Proteomes" id="UP000030361"/>
    </source>
</evidence>
<dbReference type="eggNOG" id="COG0789">
    <property type="taxonomic scope" value="Bacteria"/>
</dbReference>
<accession>A0A1S6QIK8</accession>
<organism evidence="4 5">
    <name type="scientific">Lentilactobacillus curieae</name>
    <dbReference type="NCBI Taxonomy" id="1138822"/>
    <lineage>
        <taxon>Bacteria</taxon>
        <taxon>Bacillati</taxon>
        <taxon>Bacillota</taxon>
        <taxon>Bacilli</taxon>
        <taxon>Lactobacillales</taxon>
        <taxon>Lactobacillaceae</taxon>
        <taxon>Lentilactobacillus</taxon>
    </lineage>
</organism>
<name>A0A1S6QIK8_9LACO</name>
<feature type="coiled-coil region" evidence="2">
    <location>
        <begin position="80"/>
        <end position="107"/>
    </location>
</feature>
<keyword evidence="5" id="KW-1185">Reference proteome</keyword>
<sequence length="137" mass="16274">MKIGEFSEKVGLSVFTLRYYEDEGLIRPQRDENNRRYYTDQDARWLMFVLHLKGTGMTMEEIQQYIKLRAIGDSTILERKELLKKVSQRAKNEIKELQANLRVINHKIDWYSGKLDSTISDSESFKEYLERMGEQSD</sequence>
<dbReference type="GO" id="GO:0003677">
    <property type="term" value="F:DNA binding"/>
    <property type="evidence" value="ECO:0007669"/>
    <property type="project" value="UniProtKB-KW"/>
</dbReference>
<protein>
    <submittedName>
        <fullName evidence="4">MerR family transcriptional regulator</fullName>
    </submittedName>
</protein>
<dbReference type="Gene3D" id="1.10.1660.10">
    <property type="match status" value="1"/>
</dbReference>
<dbReference type="Proteomes" id="UP000030361">
    <property type="component" value="Chromosome"/>
</dbReference>
<dbReference type="SUPFAM" id="SSF46955">
    <property type="entry name" value="Putative DNA-binding domain"/>
    <property type="match status" value="1"/>
</dbReference>
<evidence type="ECO:0000313" key="4">
    <source>
        <dbReference type="EMBL" id="AQW21438.1"/>
    </source>
</evidence>
<proteinExistence type="predicted"/>
<dbReference type="PROSITE" id="PS50937">
    <property type="entry name" value="HTH_MERR_2"/>
    <property type="match status" value="1"/>
</dbReference>
<feature type="domain" description="HTH merR-type" evidence="3">
    <location>
        <begin position="1"/>
        <end position="68"/>
    </location>
</feature>
<keyword evidence="1" id="KW-0238">DNA-binding</keyword>
<dbReference type="CDD" id="cd01109">
    <property type="entry name" value="HTH_YyaN"/>
    <property type="match status" value="1"/>
</dbReference>
<keyword evidence="2" id="KW-0175">Coiled coil</keyword>
<dbReference type="PRINTS" id="PR00040">
    <property type="entry name" value="HTHMERR"/>
</dbReference>
<dbReference type="EMBL" id="CP018906">
    <property type="protein sequence ID" value="AQW21438.1"/>
    <property type="molecule type" value="Genomic_DNA"/>
</dbReference>
<dbReference type="PROSITE" id="PS00552">
    <property type="entry name" value="HTH_MERR_1"/>
    <property type="match status" value="1"/>
</dbReference>
<evidence type="ECO:0000259" key="3">
    <source>
        <dbReference type="PROSITE" id="PS50937"/>
    </source>
</evidence>
<evidence type="ECO:0000256" key="2">
    <source>
        <dbReference type="SAM" id="Coils"/>
    </source>
</evidence>
<gene>
    <name evidence="4" type="ORF">PL11_005570</name>
</gene>
<dbReference type="OrthoDB" id="9811174at2"/>
<dbReference type="InterPro" id="IPR000551">
    <property type="entry name" value="MerR-type_HTH_dom"/>
</dbReference>
<dbReference type="AlphaFoldDB" id="A0A1S6QIK8"/>
<dbReference type="Pfam" id="PF13411">
    <property type="entry name" value="MerR_1"/>
    <property type="match status" value="1"/>
</dbReference>
<dbReference type="PANTHER" id="PTHR30204">
    <property type="entry name" value="REDOX-CYCLING DRUG-SENSING TRANSCRIPTIONAL ACTIVATOR SOXR"/>
    <property type="match status" value="1"/>
</dbReference>
<dbReference type="SMART" id="SM00422">
    <property type="entry name" value="HTH_MERR"/>
    <property type="match status" value="1"/>
</dbReference>
<dbReference type="InterPro" id="IPR009061">
    <property type="entry name" value="DNA-bd_dom_put_sf"/>
</dbReference>
<dbReference type="InterPro" id="IPR047057">
    <property type="entry name" value="MerR_fam"/>
</dbReference>
<reference evidence="4 5" key="1">
    <citation type="journal article" date="2015" name="Genome Announc.">
        <title>Genome Sequence of Lactobacillus curieae CCTCC M 2011381T, a Novel Producer of Gamma-aminobutyric Acid.</title>
        <authorList>
            <person name="Wang Y."/>
            <person name="Wang Y."/>
            <person name="Lang C."/>
            <person name="Wei D."/>
            <person name="Xu P."/>
            <person name="Xie J."/>
        </authorList>
    </citation>
    <scope>NUCLEOTIDE SEQUENCE [LARGE SCALE GENOMIC DNA]</scope>
    <source>
        <strain evidence="4 5">CCTCC M 2011381</strain>
    </source>
</reference>
<dbReference type="PANTHER" id="PTHR30204:SF98">
    <property type="entry name" value="HTH-TYPE TRANSCRIPTIONAL REGULATOR ADHR"/>
    <property type="match status" value="1"/>
</dbReference>